<comment type="subcellular location">
    <subcellularLocation>
        <location evidence="2">Membrane</location>
    </subcellularLocation>
</comment>
<dbReference type="InterPro" id="IPR005467">
    <property type="entry name" value="His_kinase_dom"/>
</dbReference>
<dbReference type="PANTHER" id="PTHR45436">
    <property type="entry name" value="SENSOR HISTIDINE KINASE YKOH"/>
    <property type="match status" value="1"/>
</dbReference>
<feature type="transmembrane region" description="Helical" evidence="10">
    <location>
        <begin position="12"/>
        <end position="37"/>
    </location>
</feature>
<dbReference type="SMART" id="SM00388">
    <property type="entry name" value="HisKA"/>
    <property type="match status" value="1"/>
</dbReference>
<dbReference type="EMBL" id="BNCI01000002">
    <property type="protein sequence ID" value="GHF24216.1"/>
    <property type="molecule type" value="Genomic_DNA"/>
</dbReference>
<name>A0A919AUD5_9PROT</name>
<evidence type="ECO:0000256" key="3">
    <source>
        <dbReference type="ARBA" id="ARBA00012438"/>
    </source>
</evidence>
<dbReference type="GO" id="GO:0000155">
    <property type="term" value="F:phosphorelay sensor kinase activity"/>
    <property type="evidence" value="ECO:0007669"/>
    <property type="project" value="InterPro"/>
</dbReference>
<dbReference type="InterPro" id="IPR003661">
    <property type="entry name" value="HisK_dim/P_dom"/>
</dbReference>
<evidence type="ECO:0000256" key="2">
    <source>
        <dbReference type="ARBA" id="ARBA00004370"/>
    </source>
</evidence>
<organism evidence="13 14">
    <name type="scientific">Kordiimonas sediminis</name>
    <dbReference type="NCBI Taxonomy" id="1735581"/>
    <lineage>
        <taxon>Bacteria</taxon>
        <taxon>Pseudomonadati</taxon>
        <taxon>Pseudomonadota</taxon>
        <taxon>Alphaproteobacteria</taxon>
        <taxon>Kordiimonadales</taxon>
        <taxon>Kordiimonadaceae</taxon>
        <taxon>Kordiimonas</taxon>
    </lineage>
</organism>
<dbReference type="CDD" id="cd00082">
    <property type="entry name" value="HisKA"/>
    <property type="match status" value="1"/>
</dbReference>
<comment type="caution">
    <text evidence="13">The sequence shown here is derived from an EMBL/GenBank/DDBJ whole genome shotgun (WGS) entry which is preliminary data.</text>
</comment>
<gene>
    <name evidence="13" type="ORF">GCM10017044_18540</name>
</gene>
<evidence type="ECO:0000256" key="10">
    <source>
        <dbReference type="SAM" id="Phobius"/>
    </source>
</evidence>
<protein>
    <recommendedName>
        <fullName evidence="3">histidine kinase</fullName>
        <ecNumber evidence="3">2.7.13.3</ecNumber>
    </recommendedName>
</protein>
<evidence type="ECO:0000256" key="5">
    <source>
        <dbReference type="ARBA" id="ARBA00022679"/>
    </source>
</evidence>
<keyword evidence="10" id="KW-0472">Membrane</keyword>
<sequence>MKPRKSIQPEFIVKVCLLSLVIALVFSVLNFLFLFVVEDEFLDRGLSQEKQKTLSVYETTGKWEQPDNPNIQLYFSLETLPDSIGEILRESPQQKEFYGQEGRHYHLTRLDNDVFLVYEVSSLLIVRPMRTGLIIFYGITALIITGVACYMAYRMARKTIRPLGQLAQHIAQIDPEAEPKKFAQEYPNNEIGLLAEQLEGSLRRVHDFIEREKQFSRDVSHDLRTPLAVAAGACELMEKEGQSAEDRRHLLARQKIAHAHMDLTITALLSMVREKQQNSVVAQSLMPILENVILQYSYQLDGKDIELDIQVPGSASVSAPDGVLEILLSNILSNAFQYTEAGTIGIHFKDGRLSVSDTGGGMPDQIKSGLFVKNIKSDHSSGYGLGLSLVKRVCEYHDIGLEVEHRMAGTVIHLHFP</sequence>
<dbReference type="RefSeq" id="WP_191252243.1">
    <property type="nucleotide sequence ID" value="NZ_BNCI01000002.1"/>
</dbReference>
<keyword evidence="9" id="KW-0902">Two-component regulatory system</keyword>
<dbReference type="InterPro" id="IPR050428">
    <property type="entry name" value="TCS_sensor_his_kinase"/>
</dbReference>
<evidence type="ECO:0000259" key="12">
    <source>
        <dbReference type="PROSITE" id="PS50885"/>
    </source>
</evidence>
<keyword evidence="7 13" id="KW-0418">Kinase</keyword>
<evidence type="ECO:0000256" key="8">
    <source>
        <dbReference type="ARBA" id="ARBA00022989"/>
    </source>
</evidence>
<dbReference type="PROSITE" id="PS50885">
    <property type="entry name" value="HAMP"/>
    <property type="match status" value="1"/>
</dbReference>
<accession>A0A919AUD5</accession>
<dbReference type="SUPFAM" id="SSF47384">
    <property type="entry name" value="Homodimeric domain of signal transducing histidine kinase"/>
    <property type="match status" value="1"/>
</dbReference>
<dbReference type="PROSITE" id="PS50109">
    <property type="entry name" value="HIS_KIN"/>
    <property type="match status" value="1"/>
</dbReference>
<feature type="domain" description="Histidine kinase" evidence="11">
    <location>
        <begin position="218"/>
        <end position="417"/>
    </location>
</feature>
<reference evidence="13" key="2">
    <citation type="submission" date="2020-09" db="EMBL/GenBank/DDBJ databases">
        <authorList>
            <person name="Sun Q."/>
            <person name="Kim S."/>
        </authorList>
    </citation>
    <scope>NUCLEOTIDE SEQUENCE</scope>
    <source>
        <strain evidence="13">KCTC 42590</strain>
    </source>
</reference>
<dbReference type="InterPro" id="IPR036890">
    <property type="entry name" value="HATPase_C_sf"/>
</dbReference>
<evidence type="ECO:0000256" key="9">
    <source>
        <dbReference type="ARBA" id="ARBA00023012"/>
    </source>
</evidence>
<keyword evidence="5" id="KW-0808">Transferase</keyword>
<proteinExistence type="predicted"/>
<dbReference type="AlphaFoldDB" id="A0A919AUD5"/>
<dbReference type="SMART" id="SM00387">
    <property type="entry name" value="HATPase_c"/>
    <property type="match status" value="1"/>
</dbReference>
<reference evidence="13" key="1">
    <citation type="journal article" date="2014" name="Int. J. Syst. Evol. Microbiol.">
        <title>Complete genome sequence of Corynebacterium casei LMG S-19264T (=DSM 44701T), isolated from a smear-ripened cheese.</title>
        <authorList>
            <consortium name="US DOE Joint Genome Institute (JGI-PGF)"/>
            <person name="Walter F."/>
            <person name="Albersmeier A."/>
            <person name="Kalinowski J."/>
            <person name="Ruckert C."/>
        </authorList>
    </citation>
    <scope>NUCLEOTIDE SEQUENCE</scope>
    <source>
        <strain evidence="13">KCTC 42590</strain>
    </source>
</reference>
<feature type="domain" description="HAMP" evidence="12">
    <location>
        <begin position="157"/>
        <end position="210"/>
    </location>
</feature>
<evidence type="ECO:0000256" key="7">
    <source>
        <dbReference type="ARBA" id="ARBA00022777"/>
    </source>
</evidence>
<evidence type="ECO:0000313" key="14">
    <source>
        <dbReference type="Proteomes" id="UP000630923"/>
    </source>
</evidence>
<dbReference type="Pfam" id="PF02518">
    <property type="entry name" value="HATPase_c"/>
    <property type="match status" value="1"/>
</dbReference>
<evidence type="ECO:0000256" key="6">
    <source>
        <dbReference type="ARBA" id="ARBA00022692"/>
    </source>
</evidence>
<keyword evidence="4" id="KW-0597">Phosphoprotein</keyword>
<comment type="catalytic activity">
    <reaction evidence="1">
        <text>ATP + protein L-histidine = ADP + protein N-phospho-L-histidine.</text>
        <dbReference type="EC" id="2.7.13.3"/>
    </reaction>
</comment>
<dbReference type="EC" id="2.7.13.3" evidence="3"/>
<evidence type="ECO:0000259" key="11">
    <source>
        <dbReference type="PROSITE" id="PS50109"/>
    </source>
</evidence>
<feature type="transmembrane region" description="Helical" evidence="10">
    <location>
        <begin position="134"/>
        <end position="153"/>
    </location>
</feature>
<dbReference type="InterPro" id="IPR003660">
    <property type="entry name" value="HAMP_dom"/>
</dbReference>
<dbReference type="InterPro" id="IPR003594">
    <property type="entry name" value="HATPase_dom"/>
</dbReference>
<evidence type="ECO:0000256" key="1">
    <source>
        <dbReference type="ARBA" id="ARBA00000085"/>
    </source>
</evidence>
<evidence type="ECO:0000313" key="13">
    <source>
        <dbReference type="EMBL" id="GHF24216.1"/>
    </source>
</evidence>
<dbReference type="Gene3D" id="1.10.287.130">
    <property type="match status" value="1"/>
</dbReference>
<dbReference type="GO" id="GO:0005886">
    <property type="term" value="C:plasma membrane"/>
    <property type="evidence" value="ECO:0007669"/>
    <property type="project" value="TreeGrafter"/>
</dbReference>
<evidence type="ECO:0000256" key="4">
    <source>
        <dbReference type="ARBA" id="ARBA00022553"/>
    </source>
</evidence>
<dbReference type="Gene3D" id="3.30.565.10">
    <property type="entry name" value="Histidine kinase-like ATPase, C-terminal domain"/>
    <property type="match status" value="1"/>
</dbReference>
<dbReference type="InterPro" id="IPR036097">
    <property type="entry name" value="HisK_dim/P_sf"/>
</dbReference>
<keyword evidence="6 10" id="KW-0812">Transmembrane</keyword>
<dbReference type="Proteomes" id="UP000630923">
    <property type="component" value="Unassembled WGS sequence"/>
</dbReference>
<keyword evidence="14" id="KW-1185">Reference proteome</keyword>
<dbReference type="Pfam" id="PF00512">
    <property type="entry name" value="HisKA"/>
    <property type="match status" value="1"/>
</dbReference>
<dbReference type="SUPFAM" id="SSF55874">
    <property type="entry name" value="ATPase domain of HSP90 chaperone/DNA topoisomerase II/histidine kinase"/>
    <property type="match status" value="1"/>
</dbReference>
<dbReference type="PANTHER" id="PTHR45436:SF16">
    <property type="entry name" value="HISTIDINE KINASE"/>
    <property type="match status" value="1"/>
</dbReference>
<keyword evidence="8 10" id="KW-1133">Transmembrane helix</keyword>